<dbReference type="GO" id="GO:0071013">
    <property type="term" value="C:catalytic step 2 spliceosome"/>
    <property type="evidence" value="ECO:0007669"/>
    <property type="project" value="TreeGrafter"/>
</dbReference>
<evidence type="ECO:0000256" key="1">
    <source>
        <dbReference type="ARBA" id="ARBA00022884"/>
    </source>
</evidence>
<sequence length="91" mass="10289">MRVLGAISTNWKHSMTIRGAHLTVKKIVIDGLKKTLTTITYKIYGKIEVFETMTDQGIRGKRGSAFVTFDDHDSVGKVVFQKYRHGNCHCC</sequence>
<accession>A0A1A6GQC9</accession>
<proteinExistence type="predicted"/>
<dbReference type="GO" id="GO:0000398">
    <property type="term" value="P:mRNA splicing, via spliceosome"/>
    <property type="evidence" value="ECO:0007669"/>
    <property type="project" value="TreeGrafter"/>
</dbReference>
<reference evidence="2 3" key="1">
    <citation type="submission" date="2016-06" db="EMBL/GenBank/DDBJ databases">
        <title>The Draft Genome Sequence and Annotation of the Desert Woodrat Neotoma lepida.</title>
        <authorList>
            <person name="Campbell M."/>
            <person name="Oakeson K.F."/>
            <person name="Yandell M."/>
            <person name="Halpert J.R."/>
            <person name="Dearing D."/>
        </authorList>
    </citation>
    <scope>NUCLEOTIDE SEQUENCE [LARGE SCALE GENOMIC DNA]</scope>
    <source>
        <strain evidence="2">417</strain>
        <tissue evidence="2">Liver</tissue>
    </source>
</reference>
<organism evidence="2 3">
    <name type="scientific">Neotoma lepida</name>
    <name type="common">Desert woodrat</name>
    <dbReference type="NCBI Taxonomy" id="56216"/>
    <lineage>
        <taxon>Eukaryota</taxon>
        <taxon>Metazoa</taxon>
        <taxon>Chordata</taxon>
        <taxon>Craniata</taxon>
        <taxon>Vertebrata</taxon>
        <taxon>Euteleostomi</taxon>
        <taxon>Mammalia</taxon>
        <taxon>Eutheria</taxon>
        <taxon>Euarchontoglires</taxon>
        <taxon>Glires</taxon>
        <taxon>Rodentia</taxon>
        <taxon>Myomorpha</taxon>
        <taxon>Muroidea</taxon>
        <taxon>Cricetidae</taxon>
        <taxon>Neotominae</taxon>
        <taxon>Neotoma</taxon>
    </lineage>
</organism>
<evidence type="ECO:0000313" key="2">
    <source>
        <dbReference type="EMBL" id="OBS67567.1"/>
    </source>
</evidence>
<feature type="non-terminal residue" evidence="2">
    <location>
        <position position="91"/>
    </location>
</feature>
<protein>
    <recommendedName>
        <fullName evidence="4">RRM domain-containing protein</fullName>
    </recommendedName>
</protein>
<name>A0A1A6GQC9_NEOLE</name>
<comment type="caution">
    <text evidence="2">The sequence shown here is derived from an EMBL/GenBank/DDBJ whole genome shotgun (WGS) entry which is preliminary data.</text>
</comment>
<dbReference type="SUPFAM" id="SSF54928">
    <property type="entry name" value="RNA-binding domain, RBD"/>
    <property type="match status" value="1"/>
</dbReference>
<dbReference type="Proteomes" id="UP000092124">
    <property type="component" value="Unassembled WGS sequence"/>
</dbReference>
<dbReference type="STRING" id="56216.A0A1A6GQC9"/>
<dbReference type="InterPro" id="IPR035979">
    <property type="entry name" value="RBD_domain_sf"/>
</dbReference>
<keyword evidence="1" id="KW-0694">RNA-binding</keyword>
<dbReference type="PANTHER" id="PTHR48026:SF2">
    <property type="entry name" value="HETEROGENEOUS NUCLEAR RIBONUCLEOPROTEIN A1-RELATED"/>
    <property type="match status" value="1"/>
</dbReference>
<dbReference type="Gene3D" id="3.30.70.330">
    <property type="match status" value="1"/>
</dbReference>
<keyword evidence="3" id="KW-1185">Reference proteome</keyword>
<dbReference type="AlphaFoldDB" id="A0A1A6GQC9"/>
<dbReference type="PANTHER" id="PTHR48026">
    <property type="entry name" value="HOMOLOGOUS TO DROSOPHILA SQD (SQUID) PROTEIN"/>
    <property type="match status" value="1"/>
</dbReference>
<dbReference type="InterPro" id="IPR012677">
    <property type="entry name" value="Nucleotide-bd_a/b_plait_sf"/>
</dbReference>
<dbReference type="EMBL" id="LZPO01078626">
    <property type="protein sequence ID" value="OBS67567.1"/>
    <property type="molecule type" value="Genomic_DNA"/>
</dbReference>
<gene>
    <name evidence="2" type="ORF">A6R68_03902</name>
</gene>
<evidence type="ECO:0008006" key="4">
    <source>
        <dbReference type="Google" id="ProtNLM"/>
    </source>
</evidence>
<dbReference type="GO" id="GO:0003730">
    <property type="term" value="F:mRNA 3'-UTR binding"/>
    <property type="evidence" value="ECO:0007669"/>
    <property type="project" value="TreeGrafter"/>
</dbReference>
<evidence type="ECO:0000313" key="3">
    <source>
        <dbReference type="Proteomes" id="UP000092124"/>
    </source>
</evidence>